<evidence type="ECO:0000313" key="1">
    <source>
        <dbReference type="EMBL" id="CAG8729086.1"/>
    </source>
</evidence>
<dbReference type="Proteomes" id="UP000789366">
    <property type="component" value="Unassembled WGS sequence"/>
</dbReference>
<accession>A0ACA9Q0T5</accession>
<proteinExistence type="predicted"/>
<comment type="caution">
    <text evidence="1">The sequence shown here is derived from an EMBL/GenBank/DDBJ whole genome shotgun (WGS) entry which is preliminary data.</text>
</comment>
<organism evidence="1 2">
    <name type="scientific">Cetraspora pellucida</name>
    <dbReference type="NCBI Taxonomy" id="1433469"/>
    <lineage>
        <taxon>Eukaryota</taxon>
        <taxon>Fungi</taxon>
        <taxon>Fungi incertae sedis</taxon>
        <taxon>Mucoromycota</taxon>
        <taxon>Glomeromycotina</taxon>
        <taxon>Glomeromycetes</taxon>
        <taxon>Diversisporales</taxon>
        <taxon>Gigasporaceae</taxon>
        <taxon>Cetraspora</taxon>
    </lineage>
</organism>
<keyword evidence="2" id="KW-1185">Reference proteome</keyword>
<reference evidence="1" key="1">
    <citation type="submission" date="2021-06" db="EMBL/GenBank/DDBJ databases">
        <authorList>
            <person name="Kallberg Y."/>
            <person name="Tangrot J."/>
            <person name="Rosling A."/>
        </authorList>
    </citation>
    <scope>NUCLEOTIDE SEQUENCE</scope>
    <source>
        <strain evidence="1">28 12/20/2015</strain>
    </source>
</reference>
<name>A0ACA9Q0T5_9GLOM</name>
<protein>
    <submittedName>
        <fullName evidence="1">16946_t:CDS:1</fullName>
    </submittedName>
</protein>
<dbReference type="EMBL" id="CAJVPW010032573">
    <property type="protein sequence ID" value="CAG8729086.1"/>
    <property type="molecule type" value="Genomic_DNA"/>
</dbReference>
<gene>
    <name evidence="1" type="ORF">SPELUC_LOCUS12977</name>
</gene>
<feature type="non-terminal residue" evidence="1">
    <location>
        <position position="1"/>
    </location>
</feature>
<evidence type="ECO:0000313" key="2">
    <source>
        <dbReference type="Proteomes" id="UP000789366"/>
    </source>
</evidence>
<sequence length="44" mass="5081">IKESDIDEIGLQVKTLKELAHILRQRIESYNSNESYFDAKISAN</sequence>